<keyword evidence="13" id="KW-1133">Transmembrane helix</keyword>
<keyword evidence="10" id="KW-0325">Glycoprotein</keyword>
<dbReference type="Gene3D" id="1.20.120.310">
    <property type="entry name" value="ERV/ALR sulfhydryl oxidase domain"/>
    <property type="match status" value="1"/>
</dbReference>
<comment type="catalytic activity">
    <reaction evidence="12 13">
        <text>2 R'C(R)SH + O2 = R'C(R)S-S(R)CR' + H2O2</text>
        <dbReference type="Rhea" id="RHEA:17357"/>
        <dbReference type="ChEBI" id="CHEBI:15379"/>
        <dbReference type="ChEBI" id="CHEBI:16240"/>
        <dbReference type="ChEBI" id="CHEBI:16520"/>
        <dbReference type="ChEBI" id="CHEBI:17412"/>
        <dbReference type="EC" id="1.8.3.2"/>
    </reaction>
</comment>
<proteinExistence type="inferred from homology"/>
<dbReference type="Pfam" id="PF00085">
    <property type="entry name" value="Thioredoxin"/>
    <property type="match status" value="1"/>
</dbReference>
<accession>A0A7N4P648</accession>
<protein>
    <recommendedName>
        <fullName evidence="13">Sulfhydryl oxidase</fullName>
        <ecNumber evidence="13">1.8.3.2</ecNumber>
    </recommendedName>
</protein>
<dbReference type="InterPro" id="IPR017905">
    <property type="entry name" value="ERV/ALR_sulphydryl_oxidase"/>
</dbReference>
<evidence type="ECO:0000313" key="17">
    <source>
        <dbReference type="Ensembl" id="ENSSHAP00000033562.1"/>
    </source>
</evidence>
<dbReference type="FunFam" id="3.40.30.10:FF:000073">
    <property type="entry name" value="Sulfhydryl oxidase"/>
    <property type="match status" value="1"/>
</dbReference>
<dbReference type="InterPro" id="IPR042568">
    <property type="entry name" value="QSOX_FAD-bd_sf"/>
</dbReference>
<dbReference type="GO" id="GO:0003756">
    <property type="term" value="F:protein disulfide isomerase activity"/>
    <property type="evidence" value="ECO:0007669"/>
    <property type="project" value="TreeGrafter"/>
</dbReference>
<comment type="subcellular location">
    <subcellularLocation>
        <location evidence="2">Secreted</location>
    </subcellularLocation>
</comment>
<dbReference type="Pfam" id="PF18108">
    <property type="entry name" value="QSOX_Trx1"/>
    <property type="match status" value="1"/>
</dbReference>
<evidence type="ECO:0000256" key="10">
    <source>
        <dbReference type="ARBA" id="ARBA00023180"/>
    </source>
</evidence>
<dbReference type="InterPro" id="IPR041269">
    <property type="entry name" value="QSOX_Trx1"/>
</dbReference>
<keyword evidence="7 13" id="KW-0274">FAD</keyword>
<feature type="domain" description="Thioredoxin" evidence="16">
    <location>
        <begin position="29"/>
        <end position="169"/>
    </location>
</feature>
<keyword evidence="18" id="KW-1185">Reference proteome</keyword>
<reference evidence="17 18" key="1">
    <citation type="journal article" date="2011" name="Proc. Natl. Acad. Sci. U.S.A.">
        <title>Genetic diversity and population structure of the endangered marsupial Sarcophilus harrisii (Tasmanian devil).</title>
        <authorList>
            <person name="Miller W."/>
            <person name="Hayes V.M."/>
            <person name="Ratan A."/>
            <person name="Petersen D.C."/>
            <person name="Wittekindt N.E."/>
            <person name="Miller J."/>
            <person name="Walenz B."/>
            <person name="Knight J."/>
            <person name="Qi J."/>
            <person name="Zhao F."/>
            <person name="Wang Q."/>
            <person name="Bedoya-Reina O.C."/>
            <person name="Katiyar N."/>
            <person name="Tomsho L.P."/>
            <person name="Kasson L.M."/>
            <person name="Hardie R.A."/>
            <person name="Woodbridge P."/>
            <person name="Tindall E.A."/>
            <person name="Bertelsen M.F."/>
            <person name="Dixon D."/>
            <person name="Pyecroft S."/>
            <person name="Helgen K.M."/>
            <person name="Lesk A.M."/>
            <person name="Pringle T.H."/>
            <person name="Patterson N."/>
            <person name="Zhang Y."/>
            <person name="Kreiss A."/>
            <person name="Woods G.M."/>
            <person name="Jones M.E."/>
            <person name="Schuster S.C."/>
        </authorList>
    </citation>
    <scope>NUCLEOTIDE SEQUENCE [LARGE SCALE GENOMIC DNA]</scope>
</reference>
<dbReference type="InterPro" id="IPR040986">
    <property type="entry name" value="QSOX_FAD-bd_dom"/>
</dbReference>
<evidence type="ECO:0000256" key="1">
    <source>
        <dbReference type="ARBA" id="ARBA00001974"/>
    </source>
</evidence>
<evidence type="ECO:0000256" key="8">
    <source>
        <dbReference type="ARBA" id="ARBA00023002"/>
    </source>
</evidence>
<dbReference type="PROSITE" id="PS51324">
    <property type="entry name" value="ERV_ALR"/>
    <property type="match status" value="1"/>
</dbReference>
<dbReference type="PROSITE" id="PS51352">
    <property type="entry name" value="THIOREDOXIN_2"/>
    <property type="match status" value="1"/>
</dbReference>
<keyword evidence="13" id="KW-0472">Membrane</keyword>
<dbReference type="GO" id="GO:0016971">
    <property type="term" value="F:flavin-dependent sulfhydryl oxidase activity"/>
    <property type="evidence" value="ECO:0007669"/>
    <property type="project" value="InterPro"/>
</dbReference>
<reference evidence="17" key="2">
    <citation type="submission" date="2025-08" db="UniProtKB">
        <authorList>
            <consortium name="Ensembl"/>
        </authorList>
    </citation>
    <scope>IDENTIFICATION</scope>
</reference>
<evidence type="ECO:0000259" key="16">
    <source>
        <dbReference type="PROSITE" id="PS51352"/>
    </source>
</evidence>
<dbReference type="GeneTree" id="ENSGT00940000159504"/>
<evidence type="ECO:0000256" key="14">
    <source>
        <dbReference type="SAM" id="MobiDB-lite"/>
    </source>
</evidence>
<dbReference type="InterPro" id="IPR013766">
    <property type="entry name" value="Thioredoxin_domain"/>
</dbReference>
<feature type="region of interest" description="Disordered" evidence="14">
    <location>
        <begin position="851"/>
        <end position="880"/>
    </location>
</feature>
<dbReference type="SUPFAM" id="SSF52833">
    <property type="entry name" value="Thioredoxin-like"/>
    <property type="match status" value="1"/>
</dbReference>
<dbReference type="FunFam" id="1.20.120.310:FF:000001">
    <property type="entry name" value="Sulfhydryl oxidase"/>
    <property type="match status" value="1"/>
</dbReference>
<dbReference type="Ensembl" id="ENSSHAT00000045768.1">
    <property type="protein sequence ID" value="ENSSHAP00000033562.1"/>
    <property type="gene ID" value="ENSSHAG00000009823.2"/>
</dbReference>
<feature type="region of interest" description="Disordered" evidence="14">
    <location>
        <begin position="561"/>
        <end position="602"/>
    </location>
</feature>
<evidence type="ECO:0000256" key="12">
    <source>
        <dbReference type="ARBA" id="ARBA00048864"/>
    </source>
</evidence>
<dbReference type="InterPro" id="IPR039798">
    <property type="entry name" value="Sulfhydryl_oxidase"/>
</dbReference>
<feature type="region of interest" description="Disordered" evidence="14">
    <location>
        <begin position="668"/>
        <end position="689"/>
    </location>
</feature>
<dbReference type="CDD" id="cd02992">
    <property type="entry name" value="PDI_a_QSOX"/>
    <property type="match status" value="1"/>
</dbReference>
<dbReference type="Pfam" id="PF04777">
    <property type="entry name" value="Evr1_Alr"/>
    <property type="match status" value="1"/>
</dbReference>
<dbReference type="Pfam" id="PF18371">
    <property type="entry name" value="FAD_SOX"/>
    <property type="match status" value="1"/>
</dbReference>
<dbReference type="InParanoid" id="A0A7N4P648"/>
<reference evidence="17" key="3">
    <citation type="submission" date="2025-09" db="UniProtKB">
        <authorList>
            <consortium name="Ensembl"/>
        </authorList>
    </citation>
    <scope>IDENTIFICATION</scope>
</reference>
<comment type="similarity">
    <text evidence="3 13">Belongs to the quiescin-sulfhydryl oxidase (QSOX) family.</text>
</comment>
<feature type="transmembrane region" description="Helical" evidence="13">
    <location>
        <begin position="814"/>
        <end position="840"/>
    </location>
</feature>
<organism evidence="17 18">
    <name type="scientific">Sarcophilus harrisii</name>
    <name type="common">Tasmanian devil</name>
    <name type="synonym">Sarcophilus laniarius</name>
    <dbReference type="NCBI Taxonomy" id="9305"/>
    <lineage>
        <taxon>Eukaryota</taxon>
        <taxon>Metazoa</taxon>
        <taxon>Chordata</taxon>
        <taxon>Craniata</taxon>
        <taxon>Vertebrata</taxon>
        <taxon>Euteleostomi</taxon>
        <taxon>Mammalia</taxon>
        <taxon>Metatheria</taxon>
        <taxon>Dasyuromorphia</taxon>
        <taxon>Dasyuridae</taxon>
        <taxon>Sarcophilus</taxon>
    </lineage>
</organism>
<evidence type="ECO:0000256" key="11">
    <source>
        <dbReference type="ARBA" id="ARBA00045804"/>
    </source>
</evidence>
<comment type="cofactor">
    <cofactor evidence="1 13">
        <name>FAD</name>
        <dbReference type="ChEBI" id="CHEBI:57692"/>
    </cofactor>
</comment>
<evidence type="ECO:0000256" key="5">
    <source>
        <dbReference type="ARBA" id="ARBA00022630"/>
    </source>
</evidence>
<dbReference type="Proteomes" id="UP000007648">
    <property type="component" value="Unassembled WGS sequence"/>
</dbReference>
<dbReference type="InterPro" id="IPR036774">
    <property type="entry name" value="ERV/ALR_sulphydryl_oxid_sf"/>
</dbReference>
<dbReference type="Gene3D" id="3.40.30.10">
    <property type="entry name" value="Glutaredoxin"/>
    <property type="match status" value="2"/>
</dbReference>
<feature type="domain" description="ERV/ALR sulfhydryl oxidase" evidence="15">
    <location>
        <begin position="410"/>
        <end position="516"/>
    </location>
</feature>
<evidence type="ECO:0000256" key="6">
    <source>
        <dbReference type="ARBA" id="ARBA00022729"/>
    </source>
</evidence>
<dbReference type="FunFam" id="1.20.120.1960:FF:000001">
    <property type="entry name" value="Sulfhydryl oxidase"/>
    <property type="match status" value="1"/>
</dbReference>
<keyword evidence="5 13" id="KW-0285">Flavoprotein</keyword>
<name>A0A7N4P648_SARHA</name>
<evidence type="ECO:0000313" key="18">
    <source>
        <dbReference type="Proteomes" id="UP000007648"/>
    </source>
</evidence>
<dbReference type="EC" id="1.8.3.2" evidence="13"/>
<feature type="compositionally biased region" description="Low complexity" evidence="14">
    <location>
        <begin position="851"/>
        <end position="861"/>
    </location>
</feature>
<dbReference type="SUPFAM" id="SSF69000">
    <property type="entry name" value="FAD-dependent thiol oxidase"/>
    <property type="match status" value="1"/>
</dbReference>
<keyword evidence="4" id="KW-0964">Secreted</keyword>
<dbReference type="Gene3D" id="1.20.120.1960">
    <property type="entry name" value="QSOX sulfhydryl oxidase domain"/>
    <property type="match status" value="1"/>
</dbReference>
<sequence>MGRRGRCSAATMGPGSGSGALRRPLGLLLLAALLVPAAGAARLRAMLYSAQDPLVLLTDSSLKSTVLGSPSSWVVEFFASWCGHCIAFAPKWKALANEVKDWRPVISVAALDCAEEANSEICRDFGIMAYPTVKYFKAFSDSSSLGTEFSVSGKSVEELQASLIDALETHRGGRWPPSCPPLSPIRLDEINSFFLRNSDDYLAVIFEKKDSYLGREVELDLSQYHGIKVRRALDVQEDLVKKFAVTNFPSCYLLSGNGSSFKVPVLMESRSLYSTYLQKLPGVGKKSLTPTVHPNTSERIAPPVIKPIDRSKIYMLDLESTLHYILRIEVGKFKVLEGERLTALKNFVSVLAKYYPGQPVVRNFLHTIDVWLHWQQRKSVPYSSLEVALNSWKEGVLLPKKSVWVGCQGSEAHFRGFPCGLWILFHSLTVQAAQHNEYLQQKADPQEVLQAIRGYVKFFFGCRECATHFEQMAAASMYRVKSMDDAVLWFWNRHNRVNARLAGTASEDPQFPKIQWPPRDLCNPCHNEVQGDPVWNLGAILKFFKNHFALRNIVITSRNPSMEALPGPGRLPEELENFTAPPPVEQPHPTESPGEQPVHEWGGDLRAGEENEVSEDLLTWLMEDDVPNMGKVVISTERPKYYGIQKPNVEEMMVKELLKKRLVKNPDAPNGEALDGKAKSLISDDGDQPLIVEDGDRALLLGVEVQPPIQYSRAESLDEEVQPLIQYSRPESLDEEVQPPIQYGGAESPMLGHGFAELFPKPQIAQKLTKRDTLAQQVEEGAGKVKQLASFHERKVGARAQLGSQWLWRLRGSFSYLDVGLCIGLYSLSFLCLMTMCTYFQERMKVRKSRASSSSARAVRSPGGKGSRLGDISLLPPSMV</sequence>
<evidence type="ECO:0000256" key="3">
    <source>
        <dbReference type="ARBA" id="ARBA00006041"/>
    </source>
</evidence>
<dbReference type="FunFam" id="3.40.30.10:FF:000080">
    <property type="entry name" value="Sulfhydryl oxidase"/>
    <property type="match status" value="1"/>
</dbReference>
<dbReference type="PANTHER" id="PTHR22897">
    <property type="entry name" value="QUIESCIN Q6-RELATED SULFHYDRYL OXIDASE"/>
    <property type="match status" value="1"/>
</dbReference>
<dbReference type="FunCoup" id="A0A7N4P648">
    <property type="interactions" value="204"/>
</dbReference>
<keyword evidence="13" id="KW-0812">Transmembrane</keyword>
<gene>
    <name evidence="17" type="primary">QSOX1</name>
</gene>
<dbReference type="GO" id="GO:0005615">
    <property type="term" value="C:extracellular space"/>
    <property type="evidence" value="ECO:0007669"/>
    <property type="project" value="TreeGrafter"/>
</dbReference>
<evidence type="ECO:0000256" key="13">
    <source>
        <dbReference type="RuleBase" id="RU371123"/>
    </source>
</evidence>
<keyword evidence="6" id="KW-0732">Signal</keyword>
<evidence type="ECO:0000256" key="9">
    <source>
        <dbReference type="ARBA" id="ARBA00023157"/>
    </source>
</evidence>
<dbReference type="AlphaFoldDB" id="A0A7N4P648"/>
<comment type="function">
    <text evidence="11">Catalyzes the oxidation of sulfhydryl groups in peptide and protein thiols to disulfides with the reduction of oxygen to hydrogen peroxide. Plays a role in disulfide bond formation in a variety of extracellular proteins. In fibroblasts, required for normal incorporation of laminin into the extracellular matrix, and thereby for normal cell-cell adhesion and cell migration.</text>
</comment>
<dbReference type="GO" id="GO:0006457">
    <property type="term" value="P:protein folding"/>
    <property type="evidence" value="ECO:0007669"/>
    <property type="project" value="TreeGrafter"/>
</dbReference>
<evidence type="ECO:0000256" key="4">
    <source>
        <dbReference type="ARBA" id="ARBA00022525"/>
    </source>
</evidence>
<dbReference type="PANTHER" id="PTHR22897:SF6">
    <property type="entry name" value="SULFHYDRYL OXIDASE 1"/>
    <property type="match status" value="1"/>
</dbReference>
<keyword evidence="8 13" id="KW-0560">Oxidoreductase</keyword>
<keyword evidence="9" id="KW-1015">Disulfide bond</keyword>
<dbReference type="InterPro" id="IPR036249">
    <property type="entry name" value="Thioredoxin-like_sf"/>
</dbReference>
<dbReference type="GO" id="GO:0000139">
    <property type="term" value="C:Golgi membrane"/>
    <property type="evidence" value="ECO:0007669"/>
    <property type="project" value="TreeGrafter"/>
</dbReference>
<evidence type="ECO:0000259" key="15">
    <source>
        <dbReference type="PROSITE" id="PS51324"/>
    </source>
</evidence>
<evidence type="ECO:0000256" key="2">
    <source>
        <dbReference type="ARBA" id="ARBA00004613"/>
    </source>
</evidence>
<evidence type="ECO:0000256" key="7">
    <source>
        <dbReference type="ARBA" id="ARBA00022827"/>
    </source>
</evidence>